<protein>
    <submittedName>
        <fullName evidence="8">3-deoxy-D-manno-octulosonate 8-phosphate phosphatase (KDO 8-P phosphatase)</fullName>
        <ecNumber evidence="8">3.1.3.45</ecNumber>
    </submittedName>
</protein>
<keyword evidence="9" id="KW-1185">Reference proteome</keyword>
<gene>
    <name evidence="8" type="ORF">GGR21_002856</name>
</gene>
<comment type="similarity">
    <text evidence="2">Belongs to the KdsC family.</text>
</comment>
<keyword evidence="6 7" id="KW-0460">Magnesium</keyword>
<sequence>MSSINYDLSKIKSFIFDIDGVLSPNSIPMSPEGEPMRMVNIKDGFAINLAVKCGYGVAIITGADTENIRKRFSRLGVKHIYMKSSIKIHDLNDYMQQTGYKPEEIIYSGDDLPDYHVMKTVGLAVAPADAAHEIRGIAQYISHCKGGDGVARDVIEQVMKAQGTWMGEEAFGW</sequence>
<dbReference type="PIRSF" id="PIRSF006118">
    <property type="entry name" value="KDO8-P_Ptase"/>
    <property type="match status" value="1"/>
</dbReference>
<proteinExistence type="inferred from homology"/>
<keyword evidence="5 8" id="KW-0378">Hydrolase</keyword>
<dbReference type="InterPro" id="IPR050793">
    <property type="entry name" value="CMP-NeuNAc_synthase"/>
</dbReference>
<dbReference type="Gene3D" id="3.40.50.1000">
    <property type="entry name" value="HAD superfamily/HAD-like"/>
    <property type="match status" value="1"/>
</dbReference>
<evidence type="ECO:0000256" key="7">
    <source>
        <dbReference type="PIRSR" id="PIRSR006118-2"/>
    </source>
</evidence>
<dbReference type="Pfam" id="PF08282">
    <property type="entry name" value="Hydrolase_3"/>
    <property type="match status" value="1"/>
</dbReference>
<dbReference type="SFLD" id="SFLDG01136">
    <property type="entry name" value="C1.6:_Phosphoserine_Phosphatas"/>
    <property type="match status" value="1"/>
</dbReference>
<keyword evidence="4 7" id="KW-0479">Metal-binding</keyword>
<dbReference type="RefSeq" id="WP_183307825.1">
    <property type="nucleotide sequence ID" value="NZ_JACIEP010000010.1"/>
</dbReference>
<organism evidence="8 9">
    <name type="scientific">Dysgonomonas hofstadii</name>
    <dbReference type="NCBI Taxonomy" id="637886"/>
    <lineage>
        <taxon>Bacteria</taxon>
        <taxon>Pseudomonadati</taxon>
        <taxon>Bacteroidota</taxon>
        <taxon>Bacteroidia</taxon>
        <taxon>Bacteroidales</taxon>
        <taxon>Dysgonomonadaceae</taxon>
        <taxon>Dysgonomonas</taxon>
    </lineage>
</organism>
<dbReference type="EMBL" id="JACIEP010000010">
    <property type="protein sequence ID" value="MBB4036942.1"/>
    <property type="molecule type" value="Genomic_DNA"/>
</dbReference>
<dbReference type="Proteomes" id="UP000555103">
    <property type="component" value="Unassembled WGS sequence"/>
</dbReference>
<comment type="subunit">
    <text evidence="3">Homotetramer.</text>
</comment>
<evidence type="ECO:0000256" key="1">
    <source>
        <dbReference type="ARBA" id="ARBA00001946"/>
    </source>
</evidence>
<comment type="cofactor">
    <cofactor evidence="1 7">
        <name>Mg(2+)</name>
        <dbReference type="ChEBI" id="CHEBI:18420"/>
    </cofactor>
</comment>
<comment type="caution">
    <text evidence="8">The sequence shown here is derived from an EMBL/GenBank/DDBJ whole genome shotgun (WGS) entry which is preliminary data.</text>
</comment>
<dbReference type="NCBIfam" id="TIGR01670">
    <property type="entry name" value="KdsC-phosphatas"/>
    <property type="match status" value="1"/>
</dbReference>
<evidence type="ECO:0000256" key="5">
    <source>
        <dbReference type="ARBA" id="ARBA00022801"/>
    </source>
</evidence>
<dbReference type="InterPro" id="IPR010023">
    <property type="entry name" value="KdsC_fam"/>
</dbReference>
<dbReference type="AlphaFoldDB" id="A0A840CWW5"/>
<dbReference type="PANTHER" id="PTHR21485:SF3">
    <property type="entry name" value="N-ACYLNEURAMINATE CYTIDYLYLTRANSFERASE"/>
    <property type="match status" value="1"/>
</dbReference>
<dbReference type="SFLD" id="SFLDS00003">
    <property type="entry name" value="Haloacid_Dehalogenase"/>
    <property type="match status" value="1"/>
</dbReference>
<dbReference type="InterPro" id="IPR023214">
    <property type="entry name" value="HAD_sf"/>
</dbReference>
<evidence type="ECO:0000256" key="2">
    <source>
        <dbReference type="ARBA" id="ARBA00005893"/>
    </source>
</evidence>
<dbReference type="FunFam" id="3.40.50.1000:FF:000029">
    <property type="entry name" value="3-deoxy-D-manno-octulosonate 8-phosphate phosphatase KdsC"/>
    <property type="match status" value="1"/>
</dbReference>
<evidence type="ECO:0000256" key="4">
    <source>
        <dbReference type="ARBA" id="ARBA00022723"/>
    </source>
</evidence>
<evidence type="ECO:0000256" key="6">
    <source>
        <dbReference type="ARBA" id="ARBA00022842"/>
    </source>
</evidence>
<dbReference type="SFLD" id="SFLDG01138">
    <property type="entry name" value="C1.6.2:_Deoxy-d-mannose-octulo"/>
    <property type="match status" value="1"/>
</dbReference>
<accession>A0A840CWW5</accession>
<dbReference type="EC" id="3.1.3.45" evidence="8"/>
<dbReference type="GO" id="GO:0019143">
    <property type="term" value="F:3-deoxy-manno-octulosonate-8-phosphatase activity"/>
    <property type="evidence" value="ECO:0007669"/>
    <property type="project" value="UniProtKB-EC"/>
</dbReference>
<evidence type="ECO:0000256" key="3">
    <source>
        <dbReference type="ARBA" id="ARBA00011881"/>
    </source>
</evidence>
<name>A0A840CWW5_9BACT</name>
<evidence type="ECO:0000313" key="8">
    <source>
        <dbReference type="EMBL" id="MBB4036942.1"/>
    </source>
</evidence>
<feature type="binding site" evidence="7">
    <location>
        <position position="110"/>
    </location>
    <ligand>
        <name>Mg(2+)</name>
        <dbReference type="ChEBI" id="CHEBI:18420"/>
    </ligand>
</feature>
<dbReference type="GO" id="GO:0046872">
    <property type="term" value="F:metal ion binding"/>
    <property type="evidence" value="ECO:0007669"/>
    <property type="project" value="UniProtKB-KW"/>
</dbReference>
<dbReference type="GO" id="GO:0008781">
    <property type="term" value="F:N-acylneuraminate cytidylyltransferase activity"/>
    <property type="evidence" value="ECO:0007669"/>
    <property type="project" value="TreeGrafter"/>
</dbReference>
<dbReference type="InterPro" id="IPR036412">
    <property type="entry name" value="HAD-like_sf"/>
</dbReference>
<reference evidence="8 9" key="1">
    <citation type="submission" date="2020-08" db="EMBL/GenBank/DDBJ databases">
        <title>Genomic Encyclopedia of Type Strains, Phase IV (KMG-IV): sequencing the most valuable type-strain genomes for metagenomic binning, comparative biology and taxonomic classification.</title>
        <authorList>
            <person name="Goeker M."/>
        </authorList>
    </citation>
    <scope>NUCLEOTIDE SEQUENCE [LARGE SCALE GENOMIC DNA]</scope>
    <source>
        <strain evidence="8 9">DSM 104969</strain>
    </source>
</reference>
<dbReference type="PANTHER" id="PTHR21485">
    <property type="entry name" value="HAD SUPERFAMILY MEMBERS CMAS AND KDSC"/>
    <property type="match status" value="1"/>
</dbReference>
<feature type="binding site" evidence="7">
    <location>
        <position position="17"/>
    </location>
    <ligand>
        <name>Mg(2+)</name>
        <dbReference type="ChEBI" id="CHEBI:18420"/>
    </ligand>
</feature>
<evidence type="ECO:0000313" key="9">
    <source>
        <dbReference type="Proteomes" id="UP000555103"/>
    </source>
</evidence>
<feature type="binding site" evidence="7">
    <location>
        <position position="19"/>
    </location>
    <ligand>
        <name>substrate</name>
    </ligand>
</feature>
<dbReference type="SUPFAM" id="SSF56784">
    <property type="entry name" value="HAD-like"/>
    <property type="match status" value="1"/>
</dbReference>